<gene>
    <name evidence="1" type="ORF">MM415A05289_0004</name>
    <name evidence="2" type="ORF">MM415B07206_0008</name>
</gene>
<evidence type="ECO:0000313" key="2">
    <source>
        <dbReference type="EMBL" id="QJA96869.1"/>
    </source>
</evidence>
<evidence type="ECO:0000313" key="1">
    <source>
        <dbReference type="EMBL" id="QJA68952.1"/>
    </source>
</evidence>
<reference evidence="2" key="1">
    <citation type="submission" date="2020-03" db="EMBL/GenBank/DDBJ databases">
        <title>The deep terrestrial virosphere.</title>
        <authorList>
            <person name="Holmfeldt K."/>
            <person name="Nilsson E."/>
            <person name="Simone D."/>
            <person name="Lopez-Fernandez M."/>
            <person name="Wu X."/>
            <person name="de Brujin I."/>
            <person name="Lundin D."/>
            <person name="Andersson A."/>
            <person name="Bertilsson S."/>
            <person name="Dopson M."/>
        </authorList>
    </citation>
    <scope>NUCLEOTIDE SEQUENCE</scope>
    <source>
        <strain evidence="1">MM415A05289</strain>
        <strain evidence="2">MM415B07206</strain>
    </source>
</reference>
<dbReference type="AlphaFoldDB" id="A0A6M3LRT2"/>
<name>A0A6M3LRT2_9ZZZZ</name>
<organism evidence="2">
    <name type="scientific">viral metagenome</name>
    <dbReference type="NCBI Taxonomy" id="1070528"/>
    <lineage>
        <taxon>unclassified sequences</taxon>
        <taxon>metagenomes</taxon>
        <taxon>organismal metagenomes</taxon>
    </lineage>
</organism>
<proteinExistence type="predicted"/>
<dbReference type="EMBL" id="MT143441">
    <property type="protein sequence ID" value="QJA96869.1"/>
    <property type="molecule type" value="Genomic_DNA"/>
</dbReference>
<accession>A0A6M3LRT2</accession>
<sequence>MKYTVVITSVIEIDDFETIEKVLDHIKQYGPTVVTDIKDMRVERVGNKKEKEKE</sequence>
<protein>
    <submittedName>
        <fullName evidence="2">Uncharacterized protein</fullName>
    </submittedName>
</protein>
<dbReference type="EMBL" id="MT141664">
    <property type="protein sequence ID" value="QJA68952.1"/>
    <property type="molecule type" value="Genomic_DNA"/>
</dbReference>